<dbReference type="RefSeq" id="YP_010782492.1">
    <property type="nucleotide sequence ID" value="NC_075039.1"/>
</dbReference>
<feature type="transmembrane region" description="Helical" evidence="1">
    <location>
        <begin position="43"/>
        <end position="64"/>
    </location>
</feature>
<dbReference type="GeneID" id="80519256"/>
<evidence type="ECO:0000256" key="1">
    <source>
        <dbReference type="SAM" id="Phobius"/>
    </source>
</evidence>
<feature type="transmembrane region" description="Helical" evidence="1">
    <location>
        <begin position="12"/>
        <end position="31"/>
    </location>
</feature>
<dbReference type="InterPro" id="IPR043713">
    <property type="entry name" value="DUF5654"/>
</dbReference>
<keyword evidence="1" id="KW-1133">Transmembrane helix</keyword>
<reference evidence="2" key="1">
    <citation type="submission" date="2017-01" db="EMBL/GenBank/DDBJ databases">
        <authorList>
            <person name="Assis F.L."/>
            <person name="Abrahao J.S."/>
            <person name="Silva L."/>
            <person name="Khalil J.B."/>
            <person name="Rodrigues R."/>
            <person name="Silva L.S."/>
            <person name="Arantes T."/>
            <person name="Boratto P."/>
            <person name="Andrade M."/>
            <person name="Kroon E.G."/>
            <person name="Ribeiro B."/>
            <person name="Bergier I."/>
            <person name="Seligmann H."/>
            <person name="Ghigo E."/>
            <person name="Colson P."/>
            <person name="Levasseur A."/>
            <person name="Raoult D."/>
            <person name="Scola B.L."/>
        </authorList>
    </citation>
    <scope>NUCLEOTIDE SEQUENCE</scope>
    <source>
        <strain evidence="2">Soda lake</strain>
    </source>
</reference>
<reference evidence="2" key="2">
    <citation type="journal article" date="2018" name="Nat. Commun.">
        <title>Tailed giant Tupanvirus possesses the most complete translational apparatus of the known virosphere.</title>
        <authorList>
            <person name="Abrahao J."/>
            <person name="Silva L."/>
            <person name="Silva L.S."/>
            <person name="Khalil J.Y.B."/>
            <person name="Rodrigues R."/>
            <person name="Arantes T."/>
            <person name="Assis F."/>
            <person name="Boratto P."/>
            <person name="Andrade M."/>
            <person name="Kroon E.G."/>
            <person name="Ribeiro B."/>
            <person name="Bergier I."/>
            <person name="Seligmann H."/>
            <person name="Ghigo E."/>
            <person name="Colson P."/>
            <person name="Levasseur A."/>
            <person name="Kroemer G."/>
            <person name="Raoult D."/>
            <person name="La Scola B."/>
        </authorList>
    </citation>
    <scope>NUCLEOTIDE SEQUENCE [LARGE SCALE GENOMIC DNA]</scope>
    <source>
        <strain evidence="2">Soda lake</strain>
    </source>
</reference>
<evidence type="ECO:0000313" key="2">
    <source>
        <dbReference type="EMBL" id="QKU35809.1"/>
    </source>
</evidence>
<dbReference type="Pfam" id="PF18898">
    <property type="entry name" value="DUF5654"/>
    <property type="match status" value="1"/>
</dbReference>
<accession>A0A6N1NN71</accession>
<dbReference type="EMBL" id="KY523104">
    <property type="protein sequence ID" value="QKU35809.1"/>
    <property type="molecule type" value="Genomic_DNA"/>
</dbReference>
<proteinExistence type="predicted"/>
<keyword evidence="1" id="KW-0812">Transmembrane</keyword>
<name>A0A6N1NN71_9VIRU</name>
<protein>
    <submittedName>
        <fullName evidence="2">Uncharacterized protein</fullName>
    </submittedName>
</protein>
<dbReference type="KEGG" id="vg:80519256"/>
<keyword evidence="1" id="KW-0472">Membrane</keyword>
<sequence length="108" mass="12479">MGNNVSFKREFGLIIVGGIVFTASFLWKDYLSDVRELYFPKKYGIFGRFVYTIIVTMILVMFAIHLRNLLGINSETNQDPKDTSIKFDDNPIRNSERVNIDFSSDSEQ</sequence>
<organism evidence="2">
    <name type="scientific">Tupanvirus soda lake</name>
    <dbReference type="NCBI Taxonomy" id="2126985"/>
    <lineage>
        <taxon>Viruses</taxon>
        <taxon>Varidnaviria</taxon>
        <taxon>Bamfordvirae</taxon>
        <taxon>Nucleocytoviricota</taxon>
        <taxon>Megaviricetes</taxon>
        <taxon>Imitervirales</taxon>
        <taxon>Mimiviridae</taxon>
        <taxon>Megamimivirinae</taxon>
        <taxon>Tupanvirus</taxon>
        <taxon>Tupanvirus salinum</taxon>
    </lineage>
</organism>